<feature type="domain" description="D-isomer specific 2-hydroxyacid dehydrogenase catalytic" evidence="5">
    <location>
        <begin position="66"/>
        <end position="373"/>
    </location>
</feature>
<keyword evidence="8" id="KW-1185">Reference proteome</keyword>
<evidence type="ECO:0008006" key="9">
    <source>
        <dbReference type="Google" id="ProtNLM"/>
    </source>
</evidence>
<reference evidence="7 8" key="1">
    <citation type="submission" date="2018-10" db="EMBL/GenBank/DDBJ databases">
        <title>Natronolimnobius sp. XQ-INN 246 isolated from Inner Mongolia Autonomous Region of China.</title>
        <authorList>
            <person name="Xue Q."/>
        </authorList>
    </citation>
    <scope>NUCLEOTIDE SEQUENCE [LARGE SCALE GENOMIC DNA]</scope>
    <source>
        <strain evidence="7 8">XQ-INN 246</strain>
    </source>
</reference>
<dbReference type="PANTHER" id="PTHR42789">
    <property type="entry name" value="D-ISOMER SPECIFIC 2-HYDROXYACID DEHYDROGENASE FAMILY PROTEIN (AFU_ORTHOLOGUE AFUA_6G10090)"/>
    <property type="match status" value="1"/>
</dbReference>
<dbReference type="InterPro" id="IPR036291">
    <property type="entry name" value="NAD(P)-bd_dom_sf"/>
</dbReference>
<evidence type="ECO:0000256" key="2">
    <source>
        <dbReference type="ARBA" id="ARBA00023002"/>
    </source>
</evidence>
<dbReference type="Proteomes" id="UP000318864">
    <property type="component" value="Unassembled WGS sequence"/>
</dbReference>
<dbReference type="InterPro" id="IPR006140">
    <property type="entry name" value="D-isomer_DH_NAD-bd"/>
</dbReference>
<comment type="similarity">
    <text evidence="1 4">Belongs to the D-isomer specific 2-hydroxyacid dehydrogenase family.</text>
</comment>
<evidence type="ECO:0000259" key="5">
    <source>
        <dbReference type="Pfam" id="PF00389"/>
    </source>
</evidence>
<keyword evidence="3" id="KW-0520">NAD</keyword>
<organism evidence="7 8">
    <name type="scientific">Salinadaptatus halalkaliphilus</name>
    <dbReference type="NCBI Taxonomy" id="2419781"/>
    <lineage>
        <taxon>Archaea</taxon>
        <taxon>Methanobacteriati</taxon>
        <taxon>Methanobacteriota</taxon>
        <taxon>Stenosarchaea group</taxon>
        <taxon>Halobacteria</taxon>
        <taxon>Halobacteriales</taxon>
        <taxon>Natrialbaceae</taxon>
        <taxon>Salinadaptatus</taxon>
    </lineage>
</organism>
<evidence type="ECO:0000256" key="1">
    <source>
        <dbReference type="ARBA" id="ARBA00005854"/>
    </source>
</evidence>
<dbReference type="SUPFAM" id="SSF51735">
    <property type="entry name" value="NAD(P)-binding Rossmann-fold domains"/>
    <property type="match status" value="1"/>
</dbReference>
<dbReference type="SUPFAM" id="SSF52283">
    <property type="entry name" value="Formate/glycerate dehydrogenase catalytic domain-like"/>
    <property type="match status" value="1"/>
</dbReference>
<name>A0A4S3TJ79_9EURY</name>
<proteinExistence type="inferred from homology"/>
<evidence type="ECO:0000313" key="8">
    <source>
        <dbReference type="Proteomes" id="UP000318864"/>
    </source>
</evidence>
<keyword evidence="2 4" id="KW-0560">Oxidoreductase</keyword>
<protein>
    <recommendedName>
        <fullName evidence="9">Hydroxyacid dehydrogenase</fullName>
    </recommendedName>
</protein>
<feature type="domain" description="D-isomer specific 2-hydroxyacid dehydrogenase NAD-binding" evidence="6">
    <location>
        <begin position="154"/>
        <end position="341"/>
    </location>
</feature>
<evidence type="ECO:0000256" key="3">
    <source>
        <dbReference type="ARBA" id="ARBA00023027"/>
    </source>
</evidence>
<dbReference type="PANTHER" id="PTHR42789:SF1">
    <property type="entry name" value="D-ISOMER SPECIFIC 2-HYDROXYACID DEHYDROGENASE FAMILY PROTEIN (AFU_ORTHOLOGUE AFUA_6G10090)"/>
    <property type="match status" value="1"/>
</dbReference>
<dbReference type="PROSITE" id="PS00670">
    <property type="entry name" value="D_2_HYDROXYACID_DH_2"/>
    <property type="match status" value="1"/>
</dbReference>
<sequence>MGCVHVPTDKNPRAAPVSVPERLPLLQTFIPVADRVAGMRSVVITTSRSRPVRADVLESELADDWRVETHEVDAAGLENASPAELAAAVDGHDALVLRPGTVTRDVFERAPSLRALAVYGSGYDRVDLAAATDHDVVVTHSPGAPGPAVVEYTLAAMTALLRDFLGIHERTTGGEWQAAKSMGRELGRTTVGVVGLGTIGLDVARKVDAFGADVLGYDPYVTGDRSDSAIYPRTDRATVEAAGVDLVEFDALLERADVVSLHAPLTDVTRGMIGADELAALSGDYLLNVARGGIVDEDALADAVAEDRLGGVVLDVLEAEPPTADDPLLTSPEVLVTPHVAGVTDGYLERGARLAAEKIETILDGGRPDTVVNPAVFDEQV</sequence>
<evidence type="ECO:0000259" key="6">
    <source>
        <dbReference type="Pfam" id="PF02826"/>
    </source>
</evidence>
<gene>
    <name evidence="7" type="ORF">D8Y22_14550</name>
</gene>
<dbReference type="InterPro" id="IPR050857">
    <property type="entry name" value="D-2-hydroxyacid_DH"/>
</dbReference>
<dbReference type="GO" id="GO:0051287">
    <property type="term" value="F:NAD binding"/>
    <property type="evidence" value="ECO:0007669"/>
    <property type="project" value="InterPro"/>
</dbReference>
<dbReference type="GO" id="GO:0016616">
    <property type="term" value="F:oxidoreductase activity, acting on the CH-OH group of donors, NAD or NADP as acceptor"/>
    <property type="evidence" value="ECO:0007669"/>
    <property type="project" value="InterPro"/>
</dbReference>
<dbReference type="EMBL" id="RBZW01000042">
    <property type="protein sequence ID" value="THE64129.1"/>
    <property type="molecule type" value="Genomic_DNA"/>
</dbReference>
<evidence type="ECO:0000313" key="7">
    <source>
        <dbReference type="EMBL" id="THE64129.1"/>
    </source>
</evidence>
<evidence type="ECO:0000256" key="4">
    <source>
        <dbReference type="RuleBase" id="RU003719"/>
    </source>
</evidence>
<comment type="caution">
    <text evidence="7">The sequence shown here is derived from an EMBL/GenBank/DDBJ whole genome shotgun (WGS) entry which is preliminary data.</text>
</comment>
<dbReference type="InterPro" id="IPR006139">
    <property type="entry name" value="D-isomer_2_OHA_DH_cat_dom"/>
</dbReference>
<dbReference type="Pfam" id="PF00389">
    <property type="entry name" value="2-Hacid_dh"/>
    <property type="match status" value="1"/>
</dbReference>
<dbReference type="AlphaFoldDB" id="A0A4S3TJ79"/>
<dbReference type="Gene3D" id="3.40.50.720">
    <property type="entry name" value="NAD(P)-binding Rossmann-like Domain"/>
    <property type="match status" value="2"/>
</dbReference>
<dbReference type="InterPro" id="IPR029753">
    <property type="entry name" value="D-isomer_DH_CS"/>
</dbReference>
<dbReference type="Pfam" id="PF02826">
    <property type="entry name" value="2-Hacid_dh_C"/>
    <property type="match status" value="1"/>
</dbReference>
<accession>A0A4S3TJ79</accession>